<name>A0AAQ3KH25_9LILI</name>
<protein>
    <submittedName>
        <fullName evidence="2">Uncharacterized protein</fullName>
    </submittedName>
</protein>
<keyword evidence="1" id="KW-1133">Transmembrane helix</keyword>
<dbReference type="EMBL" id="CP136893">
    <property type="protein sequence ID" value="WOL06137.1"/>
    <property type="molecule type" value="Genomic_DNA"/>
</dbReference>
<keyword evidence="1" id="KW-0812">Transmembrane</keyword>
<dbReference type="Proteomes" id="UP001327560">
    <property type="component" value="Chromosome 4"/>
</dbReference>
<gene>
    <name evidence="2" type="ORF">Cni_G14869</name>
</gene>
<accession>A0AAQ3KH25</accession>
<evidence type="ECO:0000313" key="2">
    <source>
        <dbReference type="EMBL" id="WOL06137.1"/>
    </source>
</evidence>
<keyword evidence="1" id="KW-0472">Membrane</keyword>
<evidence type="ECO:0000313" key="3">
    <source>
        <dbReference type="Proteomes" id="UP001327560"/>
    </source>
</evidence>
<keyword evidence="3" id="KW-1185">Reference proteome</keyword>
<evidence type="ECO:0000256" key="1">
    <source>
        <dbReference type="SAM" id="Phobius"/>
    </source>
</evidence>
<sequence>MASQEYLDKMRLRQSYRNLWHTDLMSAIRIDFPYKILPIIASYTPVSPFPQRSLMEQVLMRFAVCFLALWSYVCCAGYHAAGNVVKIDA</sequence>
<feature type="transmembrane region" description="Helical" evidence="1">
    <location>
        <begin position="58"/>
        <end position="81"/>
    </location>
</feature>
<dbReference type="PANTHER" id="PTHR31152">
    <property type="entry name" value="PLAC8 FAMILY PROTEIN"/>
    <property type="match status" value="1"/>
</dbReference>
<reference evidence="2 3" key="1">
    <citation type="submission" date="2023-10" db="EMBL/GenBank/DDBJ databases">
        <title>Chromosome-scale genome assembly provides insights into flower coloration mechanisms of Canna indica.</title>
        <authorList>
            <person name="Li C."/>
        </authorList>
    </citation>
    <scope>NUCLEOTIDE SEQUENCE [LARGE SCALE GENOMIC DNA]</scope>
    <source>
        <tissue evidence="2">Flower</tissue>
    </source>
</reference>
<proteinExistence type="predicted"/>
<dbReference type="PANTHER" id="PTHR31152:SF1">
    <property type="entry name" value="PLAC8 FAMILY PROTEIN"/>
    <property type="match status" value="1"/>
</dbReference>
<organism evidence="2 3">
    <name type="scientific">Canna indica</name>
    <name type="common">Indian-shot</name>
    <dbReference type="NCBI Taxonomy" id="4628"/>
    <lineage>
        <taxon>Eukaryota</taxon>
        <taxon>Viridiplantae</taxon>
        <taxon>Streptophyta</taxon>
        <taxon>Embryophyta</taxon>
        <taxon>Tracheophyta</taxon>
        <taxon>Spermatophyta</taxon>
        <taxon>Magnoliopsida</taxon>
        <taxon>Liliopsida</taxon>
        <taxon>Zingiberales</taxon>
        <taxon>Cannaceae</taxon>
        <taxon>Canna</taxon>
    </lineage>
</organism>
<dbReference type="AlphaFoldDB" id="A0AAQ3KH25"/>